<organism evidence="1 2">
    <name type="scientific">Phytophthora infestans (strain T30-4)</name>
    <name type="common">Potato late blight agent</name>
    <dbReference type="NCBI Taxonomy" id="403677"/>
    <lineage>
        <taxon>Eukaryota</taxon>
        <taxon>Sar</taxon>
        <taxon>Stramenopiles</taxon>
        <taxon>Oomycota</taxon>
        <taxon>Peronosporomycetes</taxon>
        <taxon>Peronosporales</taxon>
        <taxon>Peronosporaceae</taxon>
        <taxon>Phytophthora</taxon>
    </lineage>
</organism>
<evidence type="ECO:0000313" key="2">
    <source>
        <dbReference type="Proteomes" id="UP000006643"/>
    </source>
</evidence>
<dbReference type="AlphaFoldDB" id="D0P097"/>
<reference evidence="2" key="1">
    <citation type="journal article" date="2009" name="Nature">
        <title>Genome sequence and analysis of the Irish potato famine pathogen Phytophthora infestans.</title>
        <authorList>
            <consortium name="The Broad Institute Genome Sequencing Platform"/>
            <person name="Haas B.J."/>
            <person name="Kamoun S."/>
            <person name="Zody M.C."/>
            <person name="Jiang R.H."/>
            <person name="Handsaker R.E."/>
            <person name="Cano L.M."/>
            <person name="Grabherr M."/>
            <person name="Kodira C.D."/>
            <person name="Raffaele S."/>
            <person name="Torto-Alalibo T."/>
            <person name="Bozkurt T.O."/>
            <person name="Ah-Fong A.M."/>
            <person name="Alvarado L."/>
            <person name="Anderson V.L."/>
            <person name="Armstrong M.R."/>
            <person name="Avrova A."/>
            <person name="Baxter L."/>
            <person name="Beynon J."/>
            <person name="Boevink P.C."/>
            <person name="Bollmann S.R."/>
            <person name="Bos J.I."/>
            <person name="Bulone V."/>
            <person name="Cai G."/>
            <person name="Cakir C."/>
            <person name="Carrington J.C."/>
            <person name="Chawner M."/>
            <person name="Conti L."/>
            <person name="Costanzo S."/>
            <person name="Ewan R."/>
            <person name="Fahlgren N."/>
            <person name="Fischbach M.A."/>
            <person name="Fugelstad J."/>
            <person name="Gilroy E.M."/>
            <person name="Gnerre S."/>
            <person name="Green P.J."/>
            <person name="Grenville-Briggs L.J."/>
            <person name="Griffith J."/>
            <person name="Grunwald N.J."/>
            <person name="Horn K."/>
            <person name="Horner N.R."/>
            <person name="Hu C.H."/>
            <person name="Huitema E."/>
            <person name="Jeong D.H."/>
            <person name="Jones A.M."/>
            <person name="Jones J.D."/>
            <person name="Jones R.W."/>
            <person name="Karlsson E.K."/>
            <person name="Kunjeti S.G."/>
            <person name="Lamour K."/>
            <person name="Liu Z."/>
            <person name="Ma L."/>
            <person name="Maclean D."/>
            <person name="Chibucos M.C."/>
            <person name="McDonald H."/>
            <person name="McWalters J."/>
            <person name="Meijer H.J."/>
            <person name="Morgan W."/>
            <person name="Morris P.F."/>
            <person name="Munro C.A."/>
            <person name="O'Neill K."/>
            <person name="Ospina-Giraldo M."/>
            <person name="Pinzon A."/>
            <person name="Pritchard L."/>
            <person name="Ramsahoye B."/>
            <person name="Ren Q."/>
            <person name="Restrepo S."/>
            <person name="Roy S."/>
            <person name="Sadanandom A."/>
            <person name="Savidor A."/>
            <person name="Schornack S."/>
            <person name="Schwartz D.C."/>
            <person name="Schumann U.D."/>
            <person name="Schwessinger B."/>
            <person name="Seyer L."/>
            <person name="Sharpe T."/>
            <person name="Silvar C."/>
            <person name="Song J."/>
            <person name="Studholme D.J."/>
            <person name="Sykes S."/>
            <person name="Thines M."/>
            <person name="van de Vondervoort P.J."/>
            <person name="Phuntumart V."/>
            <person name="Wawra S."/>
            <person name="Weide R."/>
            <person name="Win J."/>
            <person name="Young C."/>
            <person name="Zhou S."/>
            <person name="Fry W."/>
            <person name="Meyers B.C."/>
            <person name="van West P."/>
            <person name="Ristaino J."/>
            <person name="Govers F."/>
            <person name="Birch P.R."/>
            <person name="Whisson S.C."/>
            <person name="Judelson H.S."/>
            <person name="Nusbaum C."/>
        </authorList>
    </citation>
    <scope>NUCLEOTIDE SEQUENCE [LARGE SCALE GENOMIC DNA]</scope>
    <source>
        <strain evidence="2">T30-4</strain>
    </source>
</reference>
<protein>
    <submittedName>
        <fullName evidence="1">Uncharacterized protein</fullName>
    </submittedName>
</protein>
<proteinExistence type="predicted"/>
<dbReference type="RefSeq" id="XP_002996961.1">
    <property type="nucleotide sequence ID" value="XM_002996915.1"/>
</dbReference>
<dbReference type="Proteomes" id="UP000006643">
    <property type="component" value="Unassembled WGS sequence"/>
</dbReference>
<dbReference type="HOGENOM" id="CLU_2547505_0_0_1"/>
<name>D0P097_PHYIT</name>
<gene>
    <name evidence="1" type="ORF">PITG_19420</name>
</gene>
<dbReference type="KEGG" id="pif:PITG_19420"/>
<dbReference type="VEuPathDB" id="FungiDB:PITG_19420"/>
<dbReference type="EMBL" id="DS028214">
    <property type="protein sequence ID" value="EEY70275.1"/>
    <property type="molecule type" value="Genomic_DNA"/>
</dbReference>
<dbReference type="InParanoid" id="D0P097"/>
<dbReference type="GeneID" id="9467143"/>
<accession>D0P097</accession>
<keyword evidence="2" id="KW-1185">Reference proteome</keyword>
<sequence>MPAGRKSVEISIKRQDIDWIVTEGGGSRLSRSFISASAGGAIQQRASVSGGASERKSWLPAAVTDVFIELDGVQFSARLKTRL</sequence>
<evidence type="ECO:0000313" key="1">
    <source>
        <dbReference type="EMBL" id="EEY70275.1"/>
    </source>
</evidence>